<organism evidence="1 2">
    <name type="scientific">Wickerhamomyces pijperi</name>
    <name type="common">Yeast</name>
    <name type="synonym">Pichia pijperi</name>
    <dbReference type="NCBI Taxonomy" id="599730"/>
    <lineage>
        <taxon>Eukaryota</taxon>
        <taxon>Fungi</taxon>
        <taxon>Dikarya</taxon>
        <taxon>Ascomycota</taxon>
        <taxon>Saccharomycotina</taxon>
        <taxon>Saccharomycetes</taxon>
        <taxon>Phaffomycetales</taxon>
        <taxon>Wickerhamomycetaceae</taxon>
        <taxon>Wickerhamomyces</taxon>
    </lineage>
</organism>
<evidence type="ECO:0008006" key="3">
    <source>
        <dbReference type="Google" id="ProtNLM"/>
    </source>
</evidence>
<dbReference type="Proteomes" id="UP000774326">
    <property type="component" value="Unassembled WGS sequence"/>
</dbReference>
<dbReference type="EMBL" id="JAEUBG010003027">
    <property type="protein sequence ID" value="KAH3683642.1"/>
    <property type="molecule type" value="Genomic_DNA"/>
</dbReference>
<protein>
    <recommendedName>
        <fullName evidence="3">F-box domain-containing protein</fullName>
    </recommendedName>
</protein>
<comment type="caution">
    <text evidence="1">The sequence shown here is derived from an EMBL/GenBank/DDBJ whole genome shotgun (WGS) entry which is preliminary data.</text>
</comment>
<dbReference type="AlphaFoldDB" id="A0A9P8Q3N8"/>
<gene>
    <name evidence="1" type="ORF">WICPIJ_005387</name>
</gene>
<keyword evidence="2" id="KW-1185">Reference proteome</keyword>
<proteinExistence type="predicted"/>
<evidence type="ECO:0000313" key="2">
    <source>
        <dbReference type="Proteomes" id="UP000774326"/>
    </source>
</evidence>
<sequence>MTSKKLLPSEIMLNILKFVNINDLDTMVRELPEVKPLVDDFYFSLTIHDNKFFESRREESPNKSSQSLEIFIPHVLLRAEFARDLFGQSHEWSELPMDEYCTQSETFPTEHRRYSSWSFLNGRWTERTRFRCHLCLDTNFYVFDSLERCIHCCNPDHVEVRIREMLLCEAVEKLKYLMNSNGEFLNDVENKKTKTKFVVISVKFTTSNISQALLDAENVRYFLINSVGFDETRHRVQFGICSDGLFYHSDPFETSCFSGSENEDDSYSLTF</sequence>
<name>A0A9P8Q3N8_WICPI</name>
<reference evidence="1" key="2">
    <citation type="submission" date="2021-01" db="EMBL/GenBank/DDBJ databases">
        <authorList>
            <person name="Schikora-Tamarit M.A."/>
        </authorList>
    </citation>
    <scope>NUCLEOTIDE SEQUENCE</scope>
    <source>
        <strain evidence="1">CBS2887</strain>
    </source>
</reference>
<reference evidence="1" key="1">
    <citation type="journal article" date="2021" name="Open Biol.">
        <title>Shared evolutionary footprints suggest mitochondrial oxidative damage underlies multiple complex I losses in fungi.</title>
        <authorList>
            <person name="Schikora-Tamarit M.A."/>
            <person name="Marcet-Houben M."/>
            <person name="Nosek J."/>
            <person name="Gabaldon T."/>
        </authorList>
    </citation>
    <scope>NUCLEOTIDE SEQUENCE</scope>
    <source>
        <strain evidence="1">CBS2887</strain>
    </source>
</reference>
<evidence type="ECO:0000313" key="1">
    <source>
        <dbReference type="EMBL" id="KAH3683642.1"/>
    </source>
</evidence>
<accession>A0A9P8Q3N8</accession>